<dbReference type="InterPro" id="IPR002545">
    <property type="entry name" value="CheW-lke_dom"/>
</dbReference>
<dbReference type="InterPro" id="IPR039315">
    <property type="entry name" value="CheW"/>
</dbReference>
<gene>
    <name evidence="2" type="primary">cheW</name>
    <name evidence="2" type="ORF">IMCC3135_01385</name>
</gene>
<dbReference type="SMART" id="SM00260">
    <property type="entry name" value="CheW"/>
    <property type="match status" value="1"/>
</dbReference>
<accession>A0A2Z2NGI3</accession>
<dbReference type="KEGG" id="gai:IMCC3135_01385"/>
<dbReference type="PROSITE" id="PS50851">
    <property type="entry name" value="CHEW"/>
    <property type="match status" value="1"/>
</dbReference>
<feature type="domain" description="CheW-like" evidence="1">
    <location>
        <begin position="6"/>
        <end position="146"/>
    </location>
</feature>
<dbReference type="PANTHER" id="PTHR22617:SF23">
    <property type="entry name" value="CHEMOTAXIS PROTEIN CHEW"/>
    <property type="match status" value="1"/>
</dbReference>
<dbReference type="Gene3D" id="2.40.50.180">
    <property type="entry name" value="CheA-289, Domain 4"/>
    <property type="match status" value="1"/>
</dbReference>
<evidence type="ECO:0000259" key="1">
    <source>
        <dbReference type="PROSITE" id="PS50851"/>
    </source>
</evidence>
<evidence type="ECO:0000313" key="2">
    <source>
        <dbReference type="EMBL" id="ASJ70396.1"/>
    </source>
</evidence>
<protein>
    <submittedName>
        <fullName evidence="2">Chemotaxis protein CheW</fullName>
    </submittedName>
</protein>
<proteinExistence type="predicted"/>
<dbReference type="Proteomes" id="UP000250079">
    <property type="component" value="Chromosome"/>
</dbReference>
<dbReference type="EMBL" id="CP018632">
    <property type="protein sequence ID" value="ASJ70396.1"/>
    <property type="molecule type" value="Genomic_DNA"/>
</dbReference>
<reference evidence="2 3" key="1">
    <citation type="submission" date="2016-12" db="EMBL/GenBank/DDBJ databases">
        <authorList>
            <person name="Song W.-J."/>
            <person name="Kurnit D.M."/>
        </authorList>
    </citation>
    <scope>NUCLEOTIDE SEQUENCE [LARGE SCALE GENOMIC DNA]</scope>
    <source>
        <strain evidence="2 3">IMCC3135</strain>
    </source>
</reference>
<organism evidence="2 3">
    <name type="scientific">Granulosicoccus antarcticus IMCC3135</name>
    <dbReference type="NCBI Taxonomy" id="1192854"/>
    <lineage>
        <taxon>Bacteria</taxon>
        <taxon>Pseudomonadati</taxon>
        <taxon>Pseudomonadota</taxon>
        <taxon>Gammaproteobacteria</taxon>
        <taxon>Chromatiales</taxon>
        <taxon>Granulosicoccaceae</taxon>
        <taxon>Granulosicoccus</taxon>
    </lineage>
</organism>
<dbReference type="Gene3D" id="2.30.30.40">
    <property type="entry name" value="SH3 Domains"/>
    <property type="match status" value="1"/>
</dbReference>
<dbReference type="PANTHER" id="PTHR22617">
    <property type="entry name" value="CHEMOTAXIS SENSOR HISTIDINE KINASE-RELATED"/>
    <property type="match status" value="1"/>
</dbReference>
<dbReference type="InterPro" id="IPR036061">
    <property type="entry name" value="CheW-like_dom_sf"/>
</dbReference>
<dbReference type="OrthoDB" id="9790406at2"/>
<dbReference type="GO" id="GO:0007165">
    <property type="term" value="P:signal transduction"/>
    <property type="evidence" value="ECO:0007669"/>
    <property type="project" value="InterPro"/>
</dbReference>
<evidence type="ECO:0000313" key="3">
    <source>
        <dbReference type="Proteomes" id="UP000250079"/>
    </source>
</evidence>
<dbReference type="AlphaFoldDB" id="A0A2Z2NGI3"/>
<dbReference type="RefSeq" id="WP_088915944.1">
    <property type="nucleotide sequence ID" value="NZ_CP018632.1"/>
</dbReference>
<dbReference type="Pfam" id="PF01584">
    <property type="entry name" value="CheW"/>
    <property type="match status" value="1"/>
</dbReference>
<sequence length="153" mass="17125">MNQVTPQNYCTFYLDKYYFGIEVEQVQEIIRFQEITPVALAPDVVKGLINLRGQIVTAIDLRSLLELPERAEGEVPMNIVVRTPLGAFSLLADRVGDVLELSDDSFEAPPDNLSGMARELIQRAYKLDNTLLLTMAIKKVVSSEVLNRRQSAA</sequence>
<keyword evidence="3" id="KW-1185">Reference proteome</keyword>
<name>A0A2Z2NGI3_9GAMM</name>
<dbReference type="GO" id="GO:0005829">
    <property type="term" value="C:cytosol"/>
    <property type="evidence" value="ECO:0007669"/>
    <property type="project" value="TreeGrafter"/>
</dbReference>
<dbReference type="SUPFAM" id="SSF50341">
    <property type="entry name" value="CheW-like"/>
    <property type="match status" value="1"/>
</dbReference>
<dbReference type="GO" id="GO:0006935">
    <property type="term" value="P:chemotaxis"/>
    <property type="evidence" value="ECO:0007669"/>
    <property type="project" value="InterPro"/>
</dbReference>